<proteinExistence type="predicted"/>
<dbReference type="SUPFAM" id="SSF47762">
    <property type="entry name" value="PAH2 domain"/>
    <property type="match status" value="1"/>
</dbReference>
<evidence type="ECO:0000313" key="6">
    <source>
        <dbReference type="Proteomes" id="UP001497457"/>
    </source>
</evidence>
<dbReference type="InterPro" id="IPR036600">
    <property type="entry name" value="PAH_sf"/>
</dbReference>
<dbReference type="GO" id="GO:0005634">
    <property type="term" value="C:nucleus"/>
    <property type="evidence" value="ECO:0007669"/>
    <property type="project" value="UniProtKB-SubCell"/>
</dbReference>
<dbReference type="Gene3D" id="1.20.1160.11">
    <property type="entry name" value="Paired amphipathic helix"/>
    <property type="match status" value="1"/>
</dbReference>
<organism evidence="5 6">
    <name type="scientific">Urochloa decumbens</name>
    <dbReference type="NCBI Taxonomy" id="240449"/>
    <lineage>
        <taxon>Eukaryota</taxon>
        <taxon>Viridiplantae</taxon>
        <taxon>Streptophyta</taxon>
        <taxon>Embryophyta</taxon>
        <taxon>Tracheophyta</taxon>
        <taxon>Spermatophyta</taxon>
        <taxon>Magnoliopsida</taxon>
        <taxon>Liliopsida</taxon>
        <taxon>Poales</taxon>
        <taxon>Poaceae</taxon>
        <taxon>PACMAD clade</taxon>
        <taxon>Panicoideae</taxon>
        <taxon>Panicodae</taxon>
        <taxon>Paniceae</taxon>
        <taxon>Melinidinae</taxon>
        <taxon>Urochloa</taxon>
    </lineage>
</organism>
<evidence type="ECO:0000256" key="4">
    <source>
        <dbReference type="SAM" id="MobiDB-lite"/>
    </source>
</evidence>
<protein>
    <submittedName>
        <fullName evidence="5">Uncharacterized protein</fullName>
    </submittedName>
</protein>
<evidence type="ECO:0000256" key="1">
    <source>
        <dbReference type="ARBA" id="ARBA00004123"/>
    </source>
</evidence>
<feature type="region of interest" description="Disordered" evidence="4">
    <location>
        <begin position="1"/>
        <end position="25"/>
    </location>
</feature>
<dbReference type="Pfam" id="PF02671">
    <property type="entry name" value="PAH"/>
    <property type="match status" value="1"/>
</dbReference>
<comment type="subcellular location">
    <subcellularLocation>
        <location evidence="1 3">Nucleus</location>
    </subcellularLocation>
</comment>
<dbReference type="PROSITE" id="PS51477">
    <property type="entry name" value="PAH"/>
    <property type="match status" value="1"/>
</dbReference>
<keyword evidence="2 3" id="KW-0539">Nucleus</keyword>
<gene>
    <name evidence="5" type="ORF">URODEC1_LOCUS66293</name>
</gene>
<evidence type="ECO:0000313" key="5">
    <source>
        <dbReference type="EMBL" id="CAL5003186.1"/>
    </source>
</evidence>
<accession>A0ABC9BL88</accession>
<evidence type="ECO:0000256" key="2">
    <source>
        <dbReference type="ARBA" id="ARBA00023242"/>
    </source>
</evidence>
<reference evidence="5 6" key="2">
    <citation type="submission" date="2024-10" db="EMBL/GenBank/DDBJ databases">
        <authorList>
            <person name="Ryan C."/>
        </authorList>
    </citation>
    <scope>NUCLEOTIDE SEQUENCE [LARGE SCALE GENOMIC DNA]</scope>
</reference>
<dbReference type="Proteomes" id="UP001497457">
    <property type="component" value="Chromosome 26rd"/>
</dbReference>
<name>A0ABC9BL88_9POAL</name>
<keyword evidence="6" id="KW-1185">Reference proteome</keyword>
<sequence>MRGGGLNPGWERGDIRSMAPPITDPRPRATIVDGMQYMMALNTEFAFTEPEKYEEIVGVLRAYIAGSMDTAGVVARMEELLSGHRGLLHYFNMFLPWSYIRAHGPAGGNIH</sequence>
<dbReference type="EMBL" id="OZ075136">
    <property type="protein sequence ID" value="CAL5003186.1"/>
    <property type="molecule type" value="Genomic_DNA"/>
</dbReference>
<dbReference type="AlphaFoldDB" id="A0ABC9BL88"/>
<evidence type="ECO:0000256" key="3">
    <source>
        <dbReference type="PROSITE-ProRule" id="PRU00810"/>
    </source>
</evidence>
<dbReference type="InterPro" id="IPR003822">
    <property type="entry name" value="PAH"/>
</dbReference>
<reference evidence="6" key="1">
    <citation type="submission" date="2024-06" db="EMBL/GenBank/DDBJ databases">
        <authorList>
            <person name="Ryan C."/>
        </authorList>
    </citation>
    <scope>NUCLEOTIDE SEQUENCE [LARGE SCALE GENOMIC DNA]</scope>
</reference>